<dbReference type="CDD" id="cd00009">
    <property type="entry name" value="AAA"/>
    <property type="match status" value="1"/>
</dbReference>
<dbReference type="Pfam" id="PF06506">
    <property type="entry name" value="PrpR_N"/>
    <property type="match status" value="1"/>
</dbReference>
<evidence type="ECO:0000259" key="3">
    <source>
        <dbReference type="PROSITE" id="PS50045"/>
    </source>
</evidence>
<dbReference type="PROSITE" id="PS00676">
    <property type="entry name" value="SIGMA54_INTERACT_2"/>
    <property type="match status" value="1"/>
</dbReference>
<dbReference type="InterPro" id="IPR025943">
    <property type="entry name" value="Sigma_54_int_dom_ATP-bd_2"/>
</dbReference>
<dbReference type="SMART" id="SM00382">
    <property type="entry name" value="AAA"/>
    <property type="match status" value="1"/>
</dbReference>
<dbReference type="RefSeq" id="WP_307222579.1">
    <property type="nucleotide sequence ID" value="NZ_CP116940.1"/>
</dbReference>
<sequence>MNSILFIAPHQEIADKAQNILEYMGISIPVITASNQDAVQAAISYRQASIVISRGGTARDIRTSTDKMVVDIHTAFIDISTAVQKLAAQGSKDIAIVSANNIIENARIKFDFGQTSVRLCPCVDDDDIIREVKELYSTGIDGIAGDIKAIRTAAALNIQNRAYIKSGDISITKAIEEALALANYEQVKQLRLKTMQSIIDNIDEGIIVYDQNHHIIFSNKEGQSIIKNGSIFSLSDRQKNFSELLHGYKGKIMEINSEKVLLDIIQLNVTKDYQNDILIFQKVSNIENSARKIRSALHQKGLYAKKNFDDIIYSSEKMKIILMTANKFAESNSTVLIYGETGTGKEGLAQSIHNASSRRDKPFVSVNCASLPPTLIESELFGYVDGAFTGARRSGKKGLFEMAHTGTIFLDEIGDLPLDMQSRLLRVLQEREIMRIGDDKILPIDIRLICATNKNLKNLIRDGLFRQDLYYRINVLRITLPPLRERREDIMPLFYFYLDHYIPDRNDTSISLPVKITDYLQNYPWYGNVRELKNAAEVMAFSYNKNISLPQVKNILDDDLNETSEDCILNINAGGNLKTIEKDIIYQLLKKYSADQVCHMLNISRVTLWRKCK</sequence>
<dbReference type="Pfam" id="PF25601">
    <property type="entry name" value="AAA_lid_14"/>
    <property type="match status" value="1"/>
</dbReference>
<dbReference type="InterPro" id="IPR027417">
    <property type="entry name" value="P-loop_NTPase"/>
</dbReference>
<dbReference type="InterPro" id="IPR058031">
    <property type="entry name" value="AAA_lid_NorR"/>
</dbReference>
<evidence type="ECO:0000313" key="4">
    <source>
        <dbReference type="EMBL" id="MDQ0202648.1"/>
    </source>
</evidence>
<comment type="caution">
    <text evidence="4">The sequence shown here is derived from an EMBL/GenBank/DDBJ whole genome shotgun (WGS) entry which is preliminary data.</text>
</comment>
<accession>A0ABT9Y4T8</accession>
<dbReference type="InterPro" id="IPR010524">
    <property type="entry name" value="Sig_transdc_resp-reg_PrpR_N"/>
</dbReference>
<dbReference type="InterPro" id="IPR025662">
    <property type="entry name" value="Sigma_54_int_dom_ATP-bd_1"/>
</dbReference>
<feature type="domain" description="Sigma-54 factor interaction" evidence="3">
    <location>
        <begin position="311"/>
        <end position="541"/>
    </location>
</feature>
<dbReference type="SUPFAM" id="SSF52540">
    <property type="entry name" value="P-loop containing nucleoside triphosphate hydrolases"/>
    <property type="match status" value="1"/>
</dbReference>
<keyword evidence="1" id="KW-0547">Nucleotide-binding</keyword>
<dbReference type="PANTHER" id="PTHR32071">
    <property type="entry name" value="TRANSCRIPTIONAL REGULATORY PROTEIN"/>
    <property type="match status" value="1"/>
</dbReference>
<protein>
    <submittedName>
        <fullName evidence="4">Transcriptional regulator with PAS, ATPase and Fis domain</fullName>
    </submittedName>
</protein>
<dbReference type="Gene3D" id="3.40.50.300">
    <property type="entry name" value="P-loop containing nucleotide triphosphate hydrolases"/>
    <property type="match status" value="1"/>
</dbReference>
<dbReference type="SUPFAM" id="SSF159800">
    <property type="entry name" value="PrpR receptor domain-like"/>
    <property type="match status" value="1"/>
</dbReference>
<reference evidence="4 5" key="1">
    <citation type="submission" date="2023-07" db="EMBL/GenBank/DDBJ databases">
        <title>Genomic Encyclopedia of Type Strains, Phase IV (KMG-IV): sequencing the most valuable type-strain genomes for metagenomic binning, comparative biology and taxonomic classification.</title>
        <authorList>
            <person name="Goeker M."/>
        </authorList>
    </citation>
    <scope>NUCLEOTIDE SEQUENCE [LARGE SCALE GENOMIC DNA]</scope>
    <source>
        <strain evidence="4 5">DSM 16980</strain>
    </source>
</reference>
<evidence type="ECO:0000256" key="2">
    <source>
        <dbReference type="ARBA" id="ARBA00022840"/>
    </source>
</evidence>
<dbReference type="Gene3D" id="3.40.50.2300">
    <property type="match status" value="1"/>
</dbReference>
<organism evidence="4 5">
    <name type="scientific">Pectinatus haikarae</name>
    <dbReference type="NCBI Taxonomy" id="349096"/>
    <lineage>
        <taxon>Bacteria</taxon>
        <taxon>Bacillati</taxon>
        <taxon>Bacillota</taxon>
        <taxon>Negativicutes</taxon>
        <taxon>Selenomonadales</taxon>
        <taxon>Selenomonadaceae</taxon>
        <taxon>Pectinatus</taxon>
    </lineage>
</organism>
<dbReference type="InterPro" id="IPR002078">
    <property type="entry name" value="Sigma_54_int"/>
</dbReference>
<dbReference type="EMBL" id="JAUSUE010000002">
    <property type="protein sequence ID" value="MDQ0202648.1"/>
    <property type="molecule type" value="Genomic_DNA"/>
</dbReference>
<dbReference type="Pfam" id="PF00158">
    <property type="entry name" value="Sigma54_activat"/>
    <property type="match status" value="1"/>
</dbReference>
<dbReference type="Gene3D" id="1.10.8.60">
    <property type="match status" value="1"/>
</dbReference>
<dbReference type="PROSITE" id="PS50045">
    <property type="entry name" value="SIGMA54_INTERACT_4"/>
    <property type="match status" value="1"/>
</dbReference>
<evidence type="ECO:0000313" key="5">
    <source>
        <dbReference type="Proteomes" id="UP001239167"/>
    </source>
</evidence>
<dbReference type="Gene3D" id="3.40.50.10660">
    <property type="entry name" value="PrpR receptor domain-like"/>
    <property type="match status" value="1"/>
</dbReference>
<proteinExistence type="predicted"/>
<dbReference type="PANTHER" id="PTHR32071:SF57">
    <property type="entry name" value="C4-DICARBOXYLATE TRANSPORT TRANSCRIPTIONAL REGULATORY PROTEIN DCTD"/>
    <property type="match status" value="1"/>
</dbReference>
<keyword evidence="2" id="KW-0067">ATP-binding</keyword>
<dbReference type="Proteomes" id="UP001239167">
    <property type="component" value="Unassembled WGS sequence"/>
</dbReference>
<dbReference type="InterPro" id="IPR003593">
    <property type="entry name" value="AAA+_ATPase"/>
</dbReference>
<dbReference type="PROSITE" id="PS00675">
    <property type="entry name" value="SIGMA54_INTERACT_1"/>
    <property type="match status" value="1"/>
</dbReference>
<keyword evidence="5" id="KW-1185">Reference proteome</keyword>
<name>A0ABT9Y4T8_9FIRM</name>
<gene>
    <name evidence="4" type="ORF">J2S01_000341</name>
</gene>
<evidence type="ECO:0000256" key="1">
    <source>
        <dbReference type="ARBA" id="ARBA00022741"/>
    </source>
</evidence>